<reference evidence="1 2" key="2">
    <citation type="journal article" date="2018" name="Int. J. Syst. Evol. Microbiol.">
        <title>Burkholderia insecticola sp. nov., a gut symbiotic bacterium of the bean bug Riptortus pedestris.</title>
        <authorList>
            <person name="Takeshita K."/>
            <person name="Tamaki H."/>
            <person name="Ohbayashi T."/>
            <person name="Meng X.-Y."/>
            <person name="Sone T."/>
            <person name="Mitani Y."/>
            <person name="Peeters C."/>
            <person name="Kikuchi Y."/>
            <person name="Vandamme P."/>
        </authorList>
    </citation>
    <scope>NUCLEOTIDE SEQUENCE [LARGE SCALE GENOMIC DNA]</scope>
    <source>
        <strain evidence="1">RPE64</strain>
    </source>
</reference>
<reference evidence="1 2" key="1">
    <citation type="journal article" date="2013" name="Genome Announc.">
        <title>Complete Genome Sequence of Burkholderia sp. Strain RPE64, Bacterial Symbiont of the Bean Bug Riptortus pedestris.</title>
        <authorList>
            <person name="Shibata T.F."/>
            <person name="Maeda T."/>
            <person name="Nikoh N."/>
            <person name="Yamaguchi K."/>
            <person name="Oshima K."/>
            <person name="Hattori M."/>
            <person name="Nishiyama T."/>
            <person name="Hasebe M."/>
            <person name="Fukatsu T."/>
            <person name="Kikuchi Y."/>
            <person name="Shigenobu S."/>
        </authorList>
    </citation>
    <scope>NUCLEOTIDE SEQUENCE [LARGE SCALE GENOMIC DNA]</scope>
</reference>
<proteinExistence type="predicted"/>
<dbReference type="AlphaFoldDB" id="R4WUS1"/>
<evidence type="ECO:0000313" key="2">
    <source>
        <dbReference type="Proteomes" id="UP000013966"/>
    </source>
</evidence>
<dbReference type="KEGG" id="buo:BRPE64_ACDS09170"/>
<dbReference type="EMBL" id="AP013058">
    <property type="protein sequence ID" value="BAN22671.1"/>
    <property type="molecule type" value="Genomic_DNA"/>
</dbReference>
<organism evidence="1 2">
    <name type="scientific">Caballeronia insecticola</name>
    <dbReference type="NCBI Taxonomy" id="758793"/>
    <lineage>
        <taxon>Bacteria</taxon>
        <taxon>Pseudomonadati</taxon>
        <taxon>Pseudomonadota</taxon>
        <taxon>Betaproteobacteria</taxon>
        <taxon>Burkholderiales</taxon>
        <taxon>Burkholderiaceae</taxon>
        <taxon>Caballeronia</taxon>
    </lineage>
</organism>
<keyword evidence="2" id="KW-1185">Reference proteome</keyword>
<protein>
    <submittedName>
        <fullName evidence="1">Uncharacterized protein</fullName>
    </submittedName>
</protein>
<gene>
    <name evidence="1" type="ORF">BRPE64_ACDS09170</name>
</gene>
<dbReference type="STRING" id="758793.BRPE64_ACDS09170"/>
<accession>R4WUS1</accession>
<name>R4WUS1_9BURK</name>
<sequence>MRVVGGAAWIGLHVCSRMNRWREPVGGLVLKLIQRPFRQNRAGC</sequence>
<evidence type="ECO:0000313" key="1">
    <source>
        <dbReference type="EMBL" id="BAN22671.1"/>
    </source>
</evidence>
<dbReference type="HOGENOM" id="CLU_3213442_0_0_4"/>
<dbReference type="Proteomes" id="UP000013966">
    <property type="component" value="Chromosome 1"/>
</dbReference>